<name>A0ABV7TXR0_9NEIS</name>
<dbReference type="Proteomes" id="UP001595636">
    <property type="component" value="Unassembled WGS sequence"/>
</dbReference>
<dbReference type="EMBL" id="JBHRYH010000045">
    <property type="protein sequence ID" value="MFC3627505.1"/>
    <property type="molecule type" value="Genomic_DNA"/>
</dbReference>
<keyword evidence="2" id="KW-1185">Reference proteome</keyword>
<dbReference type="RefSeq" id="WP_390281209.1">
    <property type="nucleotide sequence ID" value="NZ_JBHRYH010000045.1"/>
</dbReference>
<evidence type="ECO:0000313" key="2">
    <source>
        <dbReference type="Proteomes" id="UP001595636"/>
    </source>
</evidence>
<comment type="caution">
    <text evidence="1">The sequence shown here is derived from an EMBL/GenBank/DDBJ whole genome shotgun (WGS) entry which is preliminary data.</text>
</comment>
<gene>
    <name evidence="1" type="ORF">ACFOKJ_15405</name>
</gene>
<organism evidence="1 2">
    <name type="scientific">Vogesella amnigena</name>
    <dbReference type="NCBI Taxonomy" id="1507449"/>
    <lineage>
        <taxon>Bacteria</taxon>
        <taxon>Pseudomonadati</taxon>
        <taxon>Pseudomonadota</taxon>
        <taxon>Betaproteobacteria</taxon>
        <taxon>Neisseriales</taxon>
        <taxon>Chromobacteriaceae</taxon>
        <taxon>Vogesella</taxon>
    </lineage>
</organism>
<proteinExistence type="predicted"/>
<accession>A0ABV7TXR0</accession>
<sequence length="105" mass="11064">MASPYGLPRYYRRLAAAWRVGPVGAAAYPAGTRPLVLAGKPGRSLLYSNGSSVTRLEIRRKKTRIYHDAAQHEIAVVAGKTSASATVDGSGSTQPIGMKAVLQAP</sequence>
<evidence type="ECO:0000313" key="1">
    <source>
        <dbReference type="EMBL" id="MFC3627505.1"/>
    </source>
</evidence>
<reference evidence="2" key="1">
    <citation type="journal article" date="2019" name="Int. J. Syst. Evol. Microbiol.">
        <title>The Global Catalogue of Microorganisms (GCM) 10K type strain sequencing project: providing services to taxonomists for standard genome sequencing and annotation.</title>
        <authorList>
            <consortium name="The Broad Institute Genomics Platform"/>
            <consortium name="The Broad Institute Genome Sequencing Center for Infectious Disease"/>
            <person name="Wu L."/>
            <person name="Ma J."/>
        </authorList>
    </citation>
    <scope>NUCLEOTIDE SEQUENCE [LARGE SCALE GENOMIC DNA]</scope>
    <source>
        <strain evidence="2">KCTC 42195</strain>
    </source>
</reference>
<protein>
    <submittedName>
        <fullName evidence="1">Uncharacterized protein</fullName>
    </submittedName>
</protein>